<evidence type="ECO:0000313" key="1">
    <source>
        <dbReference type="EMBL" id="GAS87140.1"/>
    </source>
</evidence>
<dbReference type="AlphaFoldDB" id="A0A117I4L9"/>
<dbReference type="EMBL" id="BCSX01000015">
    <property type="protein sequence ID" value="GAS87140.1"/>
    <property type="molecule type" value="Genomic_DNA"/>
</dbReference>
<reference evidence="2" key="2">
    <citation type="submission" date="2016-02" db="EMBL/GenBank/DDBJ databases">
        <title>Draft genome sequence of five rapidly growing Mycobacterium species.</title>
        <authorList>
            <person name="Katahira K."/>
            <person name="Gotou Y."/>
            <person name="Iida K."/>
            <person name="Ogura Y."/>
            <person name="Hayashi T."/>
        </authorList>
    </citation>
    <scope>NUCLEOTIDE SEQUENCE [LARGE SCALE GENOMIC DNA]</scope>
    <source>
        <strain evidence="2">JCM15654</strain>
    </source>
</reference>
<keyword evidence="2" id="KW-1185">Reference proteome</keyword>
<gene>
    <name evidence="1" type="ORF">RMCB_1236</name>
</gene>
<organism evidence="1 2">
    <name type="scientific">Mycolicibacterium brisbanense</name>
    <dbReference type="NCBI Taxonomy" id="146020"/>
    <lineage>
        <taxon>Bacteria</taxon>
        <taxon>Bacillati</taxon>
        <taxon>Actinomycetota</taxon>
        <taxon>Actinomycetes</taxon>
        <taxon>Mycobacteriales</taxon>
        <taxon>Mycobacteriaceae</taxon>
        <taxon>Mycolicibacterium</taxon>
    </lineage>
</organism>
<accession>A0A117I4L9</accession>
<evidence type="ECO:0000313" key="2">
    <source>
        <dbReference type="Proteomes" id="UP000069620"/>
    </source>
</evidence>
<sequence length="61" mass="7315">MRLVEWGRQLIRRLADGEIPLITDEAWLPDPVDDIWPQMPYTWTVEREGLLSTIRQHGWEE</sequence>
<dbReference type="STRING" id="146020.RMCB_1236"/>
<proteinExistence type="predicted"/>
<dbReference type="Proteomes" id="UP000069620">
    <property type="component" value="Unassembled WGS sequence"/>
</dbReference>
<protein>
    <submittedName>
        <fullName evidence="1">Uncharacterized protein</fullName>
    </submittedName>
</protein>
<dbReference type="OrthoDB" id="4764139at2"/>
<dbReference type="RefSeq" id="WP_062828068.1">
    <property type="nucleotide sequence ID" value="NZ_BCSX01000015.1"/>
</dbReference>
<comment type="caution">
    <text evidence="1">The sequence shown here is derived from an EMBL/GenBank/DDBJ whole genome shotgun (WGS) entry which is preliminary data.</text>
</comment>
<reference evidence="2" key="1">
    <citation type="journal article" date="2016" name="Genome Announc.">
        <title>Draft Genome Sequences of Five Rapidly Growing Mycobacterium Species, M. thermoresistibile, M. fortuitum subsp. acetamidolyticum, M. canariasense, M. brisbanense, and M. novocastrense.</title>
        <authorList>
            <person name="Katahira K."/>
            <person name="Ogura Y."/>
            <person name="Gotoh Y."/>
            <person name="Hayashi T."/>
        </authorList>
    </citation>
    <scope>NUCLEOTIDE SEQUENCE [LARGE SCALE GENOMIC DNA]</scope>
    <source>
        <strain evidence="2">JCM15654</strain>
    </source>
</reference>
<name>A0A117I4L9_9MYCO</name>